<organism evidence="1 2">
    <name type="scientific">Euplotes crassus</name>
    <dbReference type="NCBI Taxonomy" id="5936"/>
    <lineage>
        <taxon>Eukaryota</taxon>
        <taxon>Sar</taxon>
        <taxon>Alveolata</taxon>
        <taxon>Ciliophora</taxon>
        <taxon>Intramacronucleata</taxon>
        <taxon>Spirotrichea</taxon>
        <taxon>Hypotrichia</taxon>
        <taxon>Euplotida</taxon>
        <taxon>Euplotidae</taxon>
        <taxon>Moneuplotes</taxon>
    </lineage>
</organism>
<dbReference type="AlphaFoldDB" id="A0AAD1XT48"/>
<dbReference type="EMBL" id="CAMPGE010019797">
    <property type="protein sequence ID" value="CAI2378106.1"/>
    <property type="molecule type" value="Genomic_DNA"/>
</dbReference>
<gene>
    <name evidence="1" type="ORF">ECRASSUSDP1_LOCUS19498</name>
</gene>
<name>A0AAD1XT48_EUPCR</name>
<sequence>MKSSILTLGSPFSYLLTWVCSTVSNHPKEHNSYVIFEGEIQNLNFIILSLKEVSIFS</sequence>
<comment type="caution">
    <text evidence="1">The sequence shown here is derived from an EMBL/GenBank/DDBJ whole genome shotgun (WGS) entry which is preliminary data.</text>
</comment>
<protein>
    <submittedName>
        <fullName evidence="1">Uncharacterized protein</fullName>
    </submittedName>
</protein>
<evidence type="ECO:0000313" key="2">
    <source>
        <dbReference type="Proteomes" id="UP001295684"/>
    </source>
</evidence>
<proteinExistence type="predicted"/>
<dbReference type="Proteomes" id="UP001295684">
    <property type="component" value="Unassembled WGS sequence"/>
</dbReference>
<accession>A0AAD1XT48</accession>
<keyword evidence="2" id="KW-1185">Reference proteome</keyword>
<evidence type="ECO:0000313" key="1">
    <source>
        <dbReference type="EMBL" id="CAI2378106.1"/>
    </source>
</evidence>
<reference evidence="1" key="1">
    <citation type="submission" date="2023-07" db="EMBL/GenBank/DDBJ databases">
        <authorList>
            <consortium name="AG Swart"/>
            <person name="Singh M."/>
            <person name="Singh A."/>
            <person name="Seah K."/>
            <person name="Emmerich C."/>
        </authorList>
    </citation>
    <scope>NUCLEOTIDE SEQUENCE</scope>
    <source>
        <strain evidence="1">DP1</strain>
    </source>
</reference>